<evidence type="ECO:0000256" key="7">
    <source>
        <dbReference type="ARBA" id="ARBA00023180"/>
    </source>
</evidence>
<comment type="subcellular location">
    <subcellularLocation>
        <location evidence="1">Cell membrane</location>
    </subcellularLocation>
</comment>
<dbReference type="SMART" id="SM00369">
    <property type="entry name" value="LRR_TYP"/>
    <property type="match status" value="6"/>
</dbReference>
<name>A0A7N0RJT6_KALFE</name>
<dbReference type="FunFam" id="3.80.10.10:FF:000269">
    <property type="entry name" value="Piriformospora indica-insensitive protein 2"/>
    <property type="match status" value="1"/>
</dbReference>
<dbReference type="FunFam" id="3.80.10.10:FF:000041">
    <property type="entry name" value="LRR receptor-like serine/threonine-protein kinase ERECTA"/>
    <property type="match status" value="1"/>
</dbReference>
<keyword evidence="10" id="KW-1185">Reference proteome</keyword>
<dbReference type="Pfam" id="PF13855">
    <property type="entry name" value="LRR_8"/>
    <property type="match status" value="2"/>
</dbReference>
<feature type="chain" id="PRO_5029459571" evidence="8">
    <location>
        <begin position="36"/>
        <end position="477"/>
    </location>
</feature>
<evidence type="ECO:0000256" key="8">
    <source>
        <dbReference type="SAM" id="SignalP"/>
    </source>
</evidence>
<keyword evidence="6" id="KW-0472">Membrane</keyword>
<evidence type="ECO:0000256" key="5">
    <source>
        <dbReference type="ARBA" id="ARBA00022737"/>
    </source>
</evidence>
<reference evidence="9" key="1">
    <citation type="submission" date="2021-01" db="UniProtKB">
        <authorList>
            <consortium name="EnsemblPlants"/>
        </authorList>
    </citation>
    <scope>IDENTIFICATION</scope>
</reference>
<keyword evidence="7" id="KW-0325">Glycoprotein</keyword>
<dbReference type="SUPFAM" id="SSF52058">
    <property type="entry name" value="L domain-like"/>
    <property type="match status" value="1"/>
</dbReference>
<evidence type="ECO:0000313" key="9">
    <source>
        <dbReference type="EnsemblPlants" id="Kaladp0011s1115.1.v1.1.CDS.1"/>
    </source>
</evidence>
<dbReference type="GO" id="GO:0005886">
    <property type="term" value="C:plasma membrane"/>
    <property type="evidence" value="ECO:0007669"/>
    <property type="project" value="UniProtKB-SubCell"/>
</dbReference>
<dbReference type="AlphaFoldDB" id="A0A7N0RJT6"/>
<keyword evidence="3" id="KW-0433">Leucine-rich repeat</keyword>
<evidence type="ECO:0000313" key="10">
    <source>
        <dbReference type="Proteomes" id="UP000594263"/>
    </source>
</evidence>
<keyword evidence="4 8" id="KW-0732">Signal</keyword>
<dbReference type="InterPro" id="IPR003591">
    <property type="entry name" value="Leu-rich_rpt_typical-subtyp"/>
</dbReference>
<dbReference type="InterPro" id="IPR032675">
    <property type="entry name" value="LRR_dom_sf"/>
</dbReference>
<feature type="signal peptide" evidence="8">
    <location>
        <begin position="1"/>
        <end position="35"/>
    </location>
</feature>
<accession>A0A7N0RJT6</accession>
<dbReference type="OMA" id="MNPHELE"/>
<protein>
    <submittedName>
        <fullName evidence="9">Uncharacterized protein</fullName>
    </submittedName>
</protein>
<keyword evidence="5" id="KW-0677">Repeat</keyword>
<dbReference type="PANTHER" id="PTHR48064:SF6">
    <property type="entry name" value="RECEPTOR-LIKE PROTEIN KINASE 2"/>
    <property type="match status" value="1"/>
</dbReference>
<dbReference type="GO" id="GO:0051707">
    <property type="term" value="P:response to other organism"/>
    <property type="evidence" value="ECO:0007669"/>
    <property type="project" value="UniProtKB-ARBA"/>
</dbReference>
<proteinExistence type="predicted"/>
<dbReference type="Gene3D" id="3.80.10.10">
    <property type="entry name" value="Ribonuclease Inhibitor"/>
    <property type="match status" value="3"/>
</dbReference>
<sequence>MCFHTSCTMRHWSFPQIQPLLLLLLLFIFPGCFEASNSVEQPQSSVPTNGPPSATMIPAELETLFRIMEAISSDHTWRVTYPNPCHPGSTWPGVECKQGSDGHSHVTRLEFGTRPNPTCKPTARFPSQIFQFPFLESVFFISCFTRTRTSISILGVLCPSSLQQLSLRSNPTLTGSIPLQISSFKSLQVLTLSQNRLTGSIPVAILNLISLVHLDLSYNLLEGTIPYQIGNLRNLVVLDLAYNSFTGLIPSTVGQLGLLQKLDLSSNALHGTIPTTIQNLGSLVFLALSDNKLRGNFPQGLDRLQNLQFFLMDDNPLFIPLPYLFGRLVKLQELSLANCGFSGTIPLSFSHLSNLTTLYLQKNMLTGGIPASFANLSHLYHLNLSRNMLAGVVPSDASFLSRLGKNLDLSGNPGLCLSPAKQSDVTFGINVCGHNGTIPNVKPLKSEAASKLPTPSMLALSFFGLVVQIQLLLSKLV</sequence>
<evidence type="ECO:0000256" key="6">
    <source>
        <dbReference type="ARBA" id="ARBA00023136"/>
    </source>
</evidence>
<evidence type="ECO:0000256" key="1">
    <source>
        <dbReference type="ARBA" id="ARBA00004236"/>
    </source>
</evidence>
<organism evidence="9 10">
    <name type="scientific">Kalanchoe fedtschenkoi</name>
    <name type="common">Lavender scallops</name>
    <name type="synonym">South American air plant</name>
    <dbReference type="NCBI Taxonomy" id="63787"/>
    <lineage>
        <taxon>Eukaryota</taxon>
        <taxon>Viridiplantae</taxon>
        <taxon>Streptophyta</taxon>
        <taxon>Embryophyta</taxon>
        <taxon>Tracheophyta</taxon>
        <taxon>Spermatophyta</taxon>
        <taxon>Magnoliopsida</taxon>
        <taxon>eudicotyledons</taxon>
        <taxon>Gunneridae</taxon>
        <taxon>Pentapetalae</taxon>
        <taxon>Saxifragales</taxon>
        <taxon>Crassulaceae</taxon>
        <taxon>Kalanchoe</taxon>
    </lineage>
</organism>
<dbReference type="EnsemblPlants" id="Kaladp0011s1115.1.v1.1">
    <property type="protein sequence ID" value="Kaladp0011s1115.1.v1.1.CDS.1"/>
    <property type="gene ID" value="Kaladp0011s1115.v1.1"/>
</dbReference>
<evidence type="ECO:0000256" key="3">
    <source>
        <dbReference type="ARBA" id="ARBA00022614"/>
    </source>
</evidence>
<evidence type="ECO:0000256" key="4">
    <source>
        <dbReference type="ARBA" id="ARBA00022729"/>
    </source>
</evidence>
<dbReference type="Gramene" id="Kaladp0011s1115.1.v1.1">
    <property type="protein sequence ID" value="Kaladp0011s1115.1.v1.1.CDS.1"/>
    <property type="gene ID" value="Kaladp0011s1115.v1.1"/>
</dbReference>
<dbReference type="Proteomes" id="UP000594263">
    <property type="component" value="Unplaced"/>
</dbReference>
<dbReference type="FunFam" id="3.80.10.10:FF:000383">
    <property type="entry name" value="Leucine-rich repeat receptor protein kinase EMS1"/>
    <property type="match status" value="1"/>
</dbReference>
<keyword evidence="2" id="KW-1003">Cell membrane</keyword>
<dbReference type="InterPro" id="IPR001611">
    <property type="entry name" value="Leu-rich_rpt"/>
</dbReference>
<dbReference type="InterPro" id="IPR053038">
    <property type="entry name" value="RLP_Defense"/>
</dbReference>
<dbReference type="Pfam" id="PF00560">
    <property type="entry name" value="LRR_1"/>
    <property type="match status" value="2"/>
</dbReference>
<evidence type="ECO:0000256" key="2">
    <source>
        <dbReference type="ARBA" id="ARBA00022475"/>
    </source>
</evidence>
<dbReference type="PANTHER" id="PTHR48064">
    <property type="entry name" value="OS01G0750400 PROTEIN"/>
    <property type="match status" value="1"/>
</dbReference>